<evidence type="ECO:0000256" key="2">
    <source>
        <dbReference type="ARBA" id="ARBA00022723"/>
    </source>
</evidence>
<dbReference type="GO" id="GO:0005634">
    <property type="term" value="C:nucleus"/>
    <property type="evidence" value="ECO:0007669"/>
    <property type="project" value="UniProtKB-SubCell"/>
</dbReference>
<dbReference type="AlphaFoldDB" id="A0A922LCQ2"/>
<dbReference type="PROSITE" id="PS51030">
    <property type="entry name" value="NUCLEAR_REC_DBD_2"/>
    <property type="match status" value="1"/>
</dbReference>
<evidence type="ECO:0000256" key="4">
    <source>
        <dbReference type="ARBA" id="ARBA00022833"/>
    </source>
</evidence>
<feature type="domain" description="NR LBD" evidence="13">
    <location>
        <begin position="580"/>
        <end position="817"/>
    </location>
</feature>
<keyword evidence="15" id="KW-1185">Reference proteome</keyword>
<keyword evidence="9 10" id="KW-0539">Nucleus</keyword>
<dbReference type="SUPFAM" id="SSF57716">
    <property type="entry name" value="Glucocorticoid receptor-like (DNA-binding domain)"/>
    <property type="match status" value="1"/>
</dbReference>
<organism evidence="14 15">
    <name type="scientific">Dermatophagoides farinae</name>
    <name type="common">American house dust mite</name>
    <dbReference type="NCBI Taxonomy" id="6954"/>
    <lineage>
        <taxon>Eukaryota</taxon>
        <taxon>Metazoa</taxon>
        <taxon>Ecdysozoa</taxon>
        <taxon>Arthropoda</taxon>
        <taxon>Chelicerata</taxon>
        <taxon>Arachnida</taxon>
        <taxon>Acari</taxon>
        <taxon>Acariformes</taxon>
        <taxon>Sarcoptiformes</taxon>
        <taxon>Astigmata</taxon>
        <taxon>Psoroptidia</taxon>
        <taxon>Analgoidea</taxon>
        <taxon>Pyroglyphidae</taxon>
        <taxon>Dermatophagoidinae</taxon>
        <taxon>Dermatophagoides</taxon>
    </lineage>
</organism>
<evidence type="ECO:0000259" key="13">
    <source>
        <dbReference type="PROSITE" id="PS51843"/>
    </source>
</evidence>
<evidence type="ECO:0000256" key="1">
    <source>
        <dbReference type="ARBA" id="ARBA00004123"/>
    </source>
</evidence>
<feature type="region of interest" description="Disordered" evidence="11">
    <location>
        <begin position="480"/>
        <end position="507"/>
    </location>
</feature>
<dbReference type="GO" id="GO:0000978">
    <property type="term" value="F:RNA polymerase II cis-regulatory region sequence-specific DNA binding"/>
    <property type="evidence" value="ECO:0007669"/>
    <property type="project" value="TreeGrafter"/>
</dbReference>
<feature type="compositionally biased region" description="Low complexity" evidence="11">
    <location>
        <begin position="316"/>
        <end position="331"/>
    </location>
</feature>
<dbReference type="PANTHER" id="PTHR24082:SF283">
    <property type="entry name" value="NUCLEAR HORMONE RECEPTOR HR96"/>
    <property type="match status" value="1"/>
</dbReference>
<dbReference type="GO" id="GO:0045944">
    <property type="term" value="P:positive regulation of transcription by RNA polymerase II"/>
    <property type="evidence" value="ECO:0007669"/>
    <property type="project" value="TreeGrafter"/>
</dbReference>
<evidence type="ECO:0000256" key="8">
    <source>
        <dbReference type="ARBA" id="ARBA00023170"/>
    </source>
</evidence>
<dbReference type="Pfam" id="PF00105">
    <property type="entry name" value="zf-C4"/>
    <property type="match status" value="1"/>
</dbReference>
<evidence type="ECO:0000313" key="14">
    <source>
        <dbReference type="EMBL" id="KAH9526855.1"/>
    </source>
</evidence>
<feature type="region of interest" description="Disordered" evidence="11">
    <location>
        <begin position="98"/>
        <end position="120"/>
    </location>
</feature>
<reference evidence="14" key="2">
    <citation type="journal article" date="2022" name="Res Sq">
        <title>Comparative Genomics Reveals Insights into the Divergent Evolution of Astigmatic Mites and Household Pest Adaptations.</title>
        <authorList>
            <person name="Xiong Q."/>
            <person name="Wan A.T.-Y."/>
            <person name="Liu X.-Y."/>
            <person name="Fung C.S.-H."/>
            <person name="Xiao X."/>
            <person name="Malainual N."/>
            <person name="Hou J."/>
            <person name="Wang L."/>
            <person name="Wang M."/>
            <person name="Yang K."/>
            <person name="Cui Y."/>
            <person name="Leung E."/>
            <person name="Nong W."/>
            <person name="Shin S.-K."/>
            <person name="Au S."/>
            <person name="Jeong K.Y."/>
            <person name="Chew F.T."/>
            <person name="Hui J."/>
            <person name="Leung T.F."/>
            <person name="Tungtrongchitr A."/>
            <person name="Zhong N."/>
            <person name="Liu Z."/>
            <person name="Tsui S."/>
        </authorList>
    </citation>
    <scope>NUCLEOTIDE SEQUENCE</scope>
    <source>
        <strain evidence="14">Derf</strain>
        <tissue evidence="14">Whole organism</tissue>
    </source>
</reference>
<evidence type="ECO:0000256" key="11">
    <source>
        <dbReference type="SAM" id="MobiDB-lite"/>
    </source>
</evidence>
<dbReference type="SUPFAM" id="SSF48508">
    <property type="entry name" value="Nuclear receptor ligand-binding domain"/>
    <property type="match status" value="1"/>
</dbReference>
<evidence type="ECO:0000256" key="3">
    <source>
        <dbReference type="ARBA" id="ARBA00022771"/>
    </source>
</evidence>
<name>A0A922LCQ2_DERFA</name>
<feature type="compositionally biased region" description="Basic residues" evidence="11">
    <location>
        <begin position="284"/>
        <end position="296"/>
    </location>
</feature>
<dbReference type="PRINTS" id="PR00047">
    <property type="entry name" value="STROIDFINGER"/>
</dbReference>
<dbReference type="SMART" id="SM00430">
    <property type="entry name" value="HOLI"/>
    <property type="match status" value="1"/>
</dbReference>
<feature type="compositionally biased region" description="Basic and acidic residues" evidence="11">
    <location>
        <begin position="98"/>
        <end position="108"/>
    </location>
</feature>
<comment type="subcellular location">
    <subcellularLocation>
        <location evidence="1 10">Nucleus</location>
    </subcellularLocation>
</comment>
<dbReference type="PANTHER" id="PTHR24082">
    <property type="entry name" value="NUCLEAR HORMONE RECEPTOR"/>
    <property type="match status" value="1"/>
</dbReference>
<protein>
    <submittedName>
        <fullName evidence="14">Ligand binding domain of hormone receptors containing protein</fullName>
    </submittedName>
</protein>
<feature type="compositionally biased region" description="Low complexity" evidence="11">
    <location>
        <begin position="109"/>
        <end position="120"/>
    </location>
</feature>
<dbReference type="InterPro" id="IPR050234">
    <property type="entry name" value="Nuclear_hormone_rcpt_NR1"/>
</dbReference>
<dbReference type="PROSITE" id="PS00031">
    <property type="entry name" value="NUCLEAR_REC_DBD_1"/>
    <property type="match status" value="1"/>
</dbReference>
<keyword evidence="7 10" id="KW-0804">Transcription</keyword>
<dbReference type="FunFam" id="3.30.50.10:FF:000042">
    <property type="entry name" value="Nuclear hormone receptor HR96"/>
    <property type="match status" value="1"/>
</dbReference>
<dbReference type="Proteomes" id="UP000790347">
    <property type="component" value="Unassembled WGS sequence"/>
</dbReference>
<comment type="caution">
    <text evidence="14">The sequence shown here is derived from an EMBL/GenBank/DDBJ whole genome shotgun (WGS) entry which is preliminary data.</text>
</comment>
<feature type="compositionally biased region" description="Polar residues" evidence="11">
    <location>
        <begin position="250"/>
        <end position="266"/>
    </location>
</feature>
<dbReference type="InterPro" id="IPR000536">
    <property type="entry name" value="Nucl_hrmn_rcpt_lig-bd"/>
</dbReference>
<accession>A0A922LCQ2</accession>
<dbReference type="Pfam" id="PF00104">
    <property type="entry name" value="Hormone_recep"/>
    <property type="match status" value="1"/>
</dbReference>
<reference evidence="14" key="1">
    <citation type="submission" date="2013-05" db="EMBL/GenBank/DDBJ databases">
        <authorList>
            <person name="Yim A.K.Y."/>
            <person name="Chan T.F."/>
            <person name="Ji K.M."/>
            <person name="Liu X.Y."/>
            <person name="Zhou J.W."/>
            <person name="Li R.Q."/>
            <person name="Yang K.Y."/>
            <person name="Li J."/>
            <person name="Li M."/>
            <person name="Law P.T.W."/>
            <person name="Wu Y.L."/>
            <person name="Cai Z.L."/>
            <person name="Qin H."/>
            <person name="Bao Y."/>
            <person name="Leung R.K.K."/>
            <person name="Ng P.K.S."/>
            <person name="Zou J."/>
            <person name="Zhong X.J."/>
            <person name="Ran P.X."/>
            <person name="Zhong N.S."/>
            <person name="Liu Z.G."/>
            <person name="Tsui S.K.W."/>
        </authorList>
    </citation>
    <scope>NUCLEOTIDE SEQUENCE</scope>
    <source>
        <strain evidence="14">Derf</strain>
        <tissue evidence="14">Whole organism</tissue>
    </source>
</reference>
<comment type="similarity">
    <text evidence="10">Belongs to the nuclear hormone receptor family.</text>
</comment>
<feature type="region of interest" description="Disordered" evidence="11">
    <location>
        <begin position="250"/>
        <end position="331"/>
    </location>
</feature>
<dbReference type="PROSITE" id="PS51843">
    <property type="entry name" value="NR_LBD"/>
    <property type="match status" value="1"/>
</dbReference>
<dbReference type="Gene3D" id="1.10.565.10">
    <property type="entry name" value="Retinoid X Receptor"/>
    <property type="match status" value="1"/>
</dbReference>
<proteinExistence type="inferred from homology"/>
<evidence type="ECO:0000256" key="7">
    <source>
        <dbReference type="ARBA" id="ARBA00023163"/>
    </source>
</evidence>
<evidence type="ECO:0000256" key="5">
    <source>
        <dbReference type="ARBA" id="ARBA00023015"/>
    </source>
</evidence>
<dbReference type="EMBL" id="ASGP02000001">
    <property type="protein sequence ID" value="KAH9526855.1"/>
    <property type="molecule type" value="Genomic_DNA"/>
</dbReference>
<evidence type="ECO:0000313" key="15">
    <source>
        <dbReference type="Proteomes" id="UP000790347"/>
    </source>
</evidence>
<evidence type="ECO:0000259" key="12">
    <source>
        <dbReference type="PROSITE" id="PS51030"/>
    </source>
</evidence>
<dbReference type="GO" id="GO:0030154">
    <property type="term" value="P:cell differentiation"/>
    <property type="evidence" value="ECO:0007669"/>
    <property type="project" value="TreeGrafter"/>
</dbReference>
<feature type="compositionally biased region" description="Low complexity" evidence="11">
    <location>
        <begin position="267"/>
        <end position="283"/>
    </location>
</feature>
<sequence length="817" mass="93939">MEDSDDHLKYKPNKLCGICGDKALGYNFNAITCEACKAFFRRNALRTKDFKCPFDGNCKIDLVTRRFCQKCRLKKCFDIGMKKEWILSDEEKRVKRDKIMENRRKKELSSTSSLSSPSSSSIHQVMMANGNTNNIDVMMSSITSQEDNSNHSDNTSSSNQSFVVNDNKSIYNTVNNNNHHSNKTLMKMPANGNVNTHHQPINRDIPENNHHNNRNNQKENFFNSLYLFEQHKYQQNLYLSSKFFPISPRTENNNNNHEPYSTSRFVNNNNNIKSSNQPPSSYQHQHHHHHHHHYTHPLHSPQPQPQPQYHHHQQHHYQQQQLQPQSQPLPQIHSSSAYEKSINPTATMSPNRSLSLAMKTTNFQGSLPSPPSSHSSLCNINAKNNNRNIEPDHLNIKTECNDPMQTNSTYNISSSPVVDQCQRPIFPLKTEPDEYVTPAKHHISSIIDNNHNQFNGKGQPFISSDESESANTVLSTYNNNSSDAENFKESASKQPVNISKEDVCRSPTSPLNDKTFLTNVSSTLPEEKSGLSGANKYEDNFAKMMKGQSAGNRISVFQLNLNAMAPESISESYNYIETYRLEELADACAQLHHWCNYRSILYEMRNLKEIYRVAEHVFQHFISMAKMVTAFTNLCETDQLSLLKYSVTEILILRSVSCFLPNEDAWIFNLDNNEKGTLLQFNTCKTQLSDSEFSDDIRHFILAVPENCRNDRNLFDLATMVVLFNPNCSELKHKDVVRLEHITYCHLLCKYIHINYSSSSSSPSASSMVEHDTTKAIQFNTMLNLIDRLHKINQKFNNVFPFRFITEEYNKKRLAQI</sequence>
<keyword evidence="2 10" id="KW-0479">Metal-binding</keyword>
<dbReference type="InterPro" id="IPR035500">
    <property type="entry name" value="NHR-like_dom_sf"/>
</dbReference>
<keyword evidence="8 10" id="KW-0675">Receptor</keyword>
<keyword evidence="6 10" id="KW-0238">DNA-binding</keyword>
<keyword evidence="5 10" id="KW-0805">Transcription regulation</keyword>
<gene>
    <name evidence="14" type="primary">Hr96_1</name>
    <name evidence="14" type="ORF">DERF_000913</name>
</gene>
<dbReference type="Gene3D" id="3.30.50.10">
    <property type="entry name" value="Erythroid Transcription Factor GATA-1, subunit A"/>
    <property type="match status" value="1"/>
</dbReference>
<dbReference type="GO" id="GO:0004879">
    <property type="term" value="F:nuclear receptor activity"/>
    <property type="evidence" value="ECO:0007669"/>
    <property type="project" value="TreeGrafter"/>
</dbReference>
<evidence type="ECO:0000256" key="6">
    <source>
        <dbReference type="ARBA" id="ARBA00023125"/>
    </source>
</evidence>
<evidence type="ECO:0000256" key="9">
    <source>
        <dbReference type="ARBA" id="ARBA00023242"/>
    </source>
</evidence>
<dbReference type="InterPro" id="IPR013088">
    <property type="entry name" value="Znf_NHR/GATA"/>
</dbReference>
<evidence type="ECO:0000256" key="10">
    <source>
        <dbReference type="RuleBase" id="RU004334"/>
    </source>
</evidence>
<keyword evidence="3 10" id="KW-0863">Zinc-finger</keyword>
<dbReference type="GO" id="GO:0006950">
    <property type="term" value="P:response to stress"/>
    <property type="evidence" value="ECO:0007669"/>
    <property type="project" value="UniProtKB-ARBA"/>
</dbReference>
<dbReference type="SMART" id="SM00399">
    <property type="entry name" value="ZnF_C4"/>
    <property type="match status" value="1"/>
</dbReference>
<keyword evidence="4 10" id="KW-0862">Zinc</keyword>
<dbReference type="GO" id="GO:0008270">
    <property type="term" value="F:zinc ion binding"/>
    <property type="evidence" value="ECO:0007669"/>
    <property type="project" value="UniProtKB-KW"/>
</dbReference>
<dbReference type="InterPro" id="IPR001628">
    <property type="entry name" value="Znf_hrmn_rcpt"/>
</dbReference>
<feature type="domain" description="Nuclear receptor" evidence="12">
    <location>
        <begin position="13"/>
        <end position="88"/>
    </location>
</feature>
<dbReference type="GO" id="GO:0000122">
    <property type="term" value="P:negative regulation of transcription by RNA polymerase II"/>
    <property type="evidence" value="ECO:0007669"/>
    <property type="project" value="TreeGrafter"/>
</dbReference>